<gene>
    <name evidence="9" type="ORF">SSQG_05307</name>
</gene>
<dbReference type="PANTHER" id="PTHR47756:SF2">
    <property type="entry name" value="BLL6612 PROTEIN"/>
    <property type="match status" value="1"/>
</dbReference>
<dbReference type="Gene3D" id="1.10.1740.10">
    <property type="match status" value="1"/>
</dbReference>
<dbReference type="GO" id="GO:0016987">
    <property type="term" value="F:sigma factor activity"/>
    <property type="evidence" value="ECO:0007669"/>
    <property type="project" value="UniProtKB-KW"/>
</dbReference>
<dbReference type="InterPro" id="IPR036388">
    <property type="entry name" value="WH-like_DNA-bd_sf"/>
</dbReference>
<dbReference type="OrthoDB" id="9780299at2"/>
<dbReference type="EMBL" id="GG657757">
    <property type="protein sequence ID" value="EFL34789.1"/>
    <property type="molecule type" value="Genomic_DNA"/>
</dbReference>
<reference evidence="10" key="1">
    <citation type="submission" date="2009-02" db="EMBL/GenBank/DDBJ databases">
        <title>Annotation of Streptomyces viridochromogenes strain DSM 40736.</title>
        <authorList>
            <consortium name="The Broad Institute Genome Sequencing Platform"/>
            <consortium name="Broad Institute Microbial Sequencing Center"/>
            <person name="Fischbach M."/>
            <person name="Godfrey P."/>
            <person name="Ward D."/>
            <person name="Young S."/>
            <person name="Zeng Q."/>
            <person name="Koehrsen M."/>
            <person name="Alvarado L."/>
            <person name="Berlin A.M."/>
            <person name="Bochicchio J."/>
            <person name="Borenstein D."/>
            <person name="Chapman S.B."/>
            <person name="Chen Z."/>
            <person name="Engels R."/>
            <person name="Freedman E."/>
            <person name="Gellesch M."/>
            <person name="Goldberg J."/>
            <person name="Griggs A."/>
            <person name="Gujja S."/>
            <person name="Heilman E.R."/>
            <person name="Heiman D.I."/>
            <person name="Hepburn T.A."/>
            <person name="Howarth C."/>
            <person name="Jen D."/>
            <person name="Larson L."/>
            <person name="Lewis B."/>
            <person name="Mehta T."/>
            <person name="Park D."/>
            <person name="Pearson M."/>
            <person name="Richards J."/>
            <person name="Roberts A."/>
            <person name="Saif S."/>
            <person name="Shea T.D."/>
            <person name="Shenoy N."/>
            <person name="Sisk P."/>
            <person name="Stolte C."/>
            <person name="Sykes S.N."/>
            <person name="Thomson T."/>
            <person name="Walk T."/>
            <person name="White J."/>
            <person name="Yandava C."/>
            <person name="Straight P."/>
            <person name="Clardy J."/>
            <person name="Hung D."/>
            <person name="Kolter R."/>
            <person name="Mekalanos J."/>
            <person name="Walker S."/>
            <person name="Walsh C.T."/>
            <person name="Wieland-Brown L.C."/>
            <person name="Haas B."/>
            <person name="Nusbaum C."/>
            <person name="Birren B."/>
        </authorList>
    </citation>
    <scope>NUCLEOTIDE SEQUENCE [LARGE SCALE GENOMIC DNA]</scope>
    <source>
        <strain evidence="10">DSM 40736 / JCM 4977 / BCRC 1201 / Tue 494</strain>
    </source>
</reference>
<dbReference type="GO" id="GO:0006352">
    <property type="term" value="P:DNA-templated transcription initiation"/>
    <property type="evidence" value="ECO:0007669"/>
    <property type="project" value="InterPro"/>
</dbReference>
<dbReference type="InterPro" id="IPR014284">
    <property type="entry name" value="RNA_pol_sigma-70_dom"/>
</dbReference>
<name>D9XFQ8_STRVT</name>
<organism evidence="9 10">
    <name type="scientific">Streptomyces viridochromogenes (strain DSM 40736 / JCM 4977 / BCRC 1201 / Tue 494)</name>
    <dbReference type="NCBI Taxonomy" id="591159"/>
    <lineage>
        <taxon>Bacteria</taxon>
        <taxon>Bacillati</taxon>
        <taxon>Actinomycetota</taxon>
        <taxon>Actinomycetes</taxon>
        <taxon>Kitasatosporales</taxon>
        <taxon>Streptomycetaceae</taxon>
        <taxon>Streptomyces</taxon>
    </lineage>
</organism>
<dbReference type="NCBIfam" id="TIGR02937">
    <property type="entry name" value="sigma70-ECF"/>
    <property type="match status" value="1"/>
</dbReference>
<evidence type="ECO:0000256" key="3">
    <source>
        <dbReference type="ARBA" id="ARBA00023082"/>
    </source>
</evidence>
<keyword evidence="10" id="KW-1185">Reference proteome</keyword>
<feature type="domain" description="RNA polymerase sigma-70 region 2" evidence="6">
    <location>
        <begin position="10"/>
        <end position="76"/>
    </location>
</feature>
<dbReference type="InterPro" id="IPR013249">
    <property type="entry name" value="RNA_pol_sigma70_r4_t2"/>
</dbReference>
<dbReference type="RefSeq" id="WP_003992889.1">
    <property type="nucleotide sequence ID" value="NZ_GG657757.1"/>
</dbReference>
<evidence type="ECO:0000259" key="6">
    <source>
        <dbReference type="Pfam" id="PF04542"/>
    </source>
</evidence>
<dbReference type="Pfam" id="PF04542">
    <property type="entry name" value="Sigma70_r2"/>
    <property type="match status" value="1"/>
</dbReference>
<feature type="region of interest" description="Disordered" evidence="5">
    <location>
        <begin position="400"/>
        <end position="425"/>
    </location>
</feature>
<dbReference type="SUPFAM" id="SSF88659">
    <property type="entry name" value="Sigma3 and sigma4 domains of RNA polymerase sigma factors"/>
    <property type="match status" value="1"/>
</dbReference>
<proteinExistence type="inferred from homology"/>
<dbReference type="SUPFAM" id="SSF88946">
    <property type="entry name" value="Sigma2 domain of RNA polymerase sigma factors"/>
    <property type="match status" value="1"/>
</dbReference>
<dbReference type="GO" id="GO:0003677">
    <property type="term" value="F:DNA binding"/>
    <property type="evidence" value="ECO:0007669"/>
    <property type="project" value="InterPro"/>
</dbReference>
<feature type="domain" description="RNA polymerase sigma factor 70 region 4 type 2" evidence="7">
    <location>
        <begin position="113"/>
        <end position="163"/>
    </location>
</feature>
<keyword evidence="2" id="KW-0805">Transcription regulation</keyword>
<evidence type="ECO:0000256" key="4">
    <source>
        <dbReference type="ARBA" id="ARBA00023163"/>
    </source>
</evidence>
<feature type="compositionally biased region" description="Basic and acidic residues" evidence="5">
    <location>
        <begin position="400"/>
        <end position="418"/>
    </location>
</feature>
<keyword evidence="3" id="KW-0731">Sigma factor</keyword>
<feature type="domain" description="DUF6596" evidence="8">
    <location>
        <begin position="178"/>
        <end position="278"/>
    </location>
</feature>
<dbReference type="eggNOG" id="COG4941">
    <property type="taxonomic scope" value="Bacteria"/>
</dbReference>
<evidence type="ECO:0000256" key="2">
    <source>
        <dbReference type="ARBA" id="ARBA00023015"/>
    </source>
</evidence>
<dbReference type="Proteomes" id="UP000004184">
    <property type="component" value="Unassembled WGS sequence"/>
</dbReference>
<comment type="similarity">
    <text evidence="1">Belongs to the sigma-70 factor family. ECF subfamily.</text>
</comment>
<dbReference type="STRING" id="591159.SSQG_05307"/>
<dbReference type="HOGENOM" id="CLU_035311_1_1_11"/>
<dbReference type="Pfam" id="PF08281">
    <property type="entry name" value="Sigma70_r4_2"/>
    <property type="match status" value="1"/>
</dbReference>
<dbReference type="InterPro" id="IPR007627">
    <property type="entry name" value="RNA_pol_sigma70_r2"/>
</dbReference>
<dbReference type="InterPro" id="IPR013324">
    <property type="entry name" value="RNA_pol_sigma_r3/r4-like"/>
</dbReference>
<evidence type="ECO:0000259" key="7">
    <source>
        <dbReference type="Pfam" id="PF08281"/>
    </source>
</evidence>
<dbReference type="Pfam" id="PF20239">
    <property type="entry name" value="DUF6596"/>
    <property type="match status" value="1"/>
</dbReference>
<dbReference type="InterPro" id="IPR046531">
    <property type="entry name" value="DUF6596"/>
</dbReference>
<evidence type="ECO:0000313" key="10">
    <source>
        <dbReference type="Proteomes" id="UP000004184"/>
    </source>
</evidence>
<protein>
    <submittedName>
        <fullName evidence="9">RNA polymerase ECF-subfamily sigma factor</fullName>
    </submittedName>
</protein>
<evidence type="ECO:0000256" key="1">
    <source>
        <dbReference type="ARBA" id="ARBA00010641"/>
    </source>
</evidence>
<dbReference type="AlphaFoldDB" id="D9XFQ8"/>
<dbReference type="Gene3D" id="1.10.10.10">
    <property type="entry name" value="Winged helix-like DNA-binding domain superfamily/Winged helix DNA-binding domain"/>
    <property type="match status" value="1"/>
</dbReference>
<evidence type="ECO:0000259" key="8">
    <source>
        <dbReference type="Pfam" id="PF20239"/>
    </source>
</evidence>
<sequence length="425" mass="46503">MTNAPEIEDLLRRNAPQVLGALVRRYGHFDTAEDAVQEALLAAAGQWPGAGVPANPRGWLIKVASRRLIDALRGERARRQREERAAALTPRDAFIAPPPGERAPRDDDTLSLLFLCCHPDLTPTAQIALTLRAVGGLTTAEIARAYLVPEATMAQRISRAKQKVRGVRFGRPDRWEQRLPSVLQTLYLIFNEGYTATSGAALQRRDLAGEAVRLTRTVHRLLPDDCEVAGLLALLLLTDARRDARSGPHGELVPLDEQDRDRWDKAAIEEGVALITRALSRGRPGPYQLRAAIAAVHDEAPSSEETDWTEILGLYDVLVGLVPGPVERLNRAVAVAMVRGPRAGLAELDALAGEFTGHRLDAVRGHLLERAGEPQAARAAYESAAARTLSLPEQRYLQERAARLGDQRASEPRSRPDSGSRSVRQ</sequence>
<evidence type="ECO:0000313" key="9">
    <source>
        <dbReference type="EMBL" id="EFL34789.1"/>
    </source>
</evidence>
<dbReference type="PANTHER" id="PTHR47756">
    <property type="entry name" value="BLL6612 PROTEIN-RELATED"/>
    <property type="match status" value="1"/>
</dbReference>
<keyword evidence="4" id="KW-0804">Transcription</keyword>
<accession>D9XFQ8</accession>
<dbReference type="InterPro" id="IPR013325">
    <property type="entry name" value="RNA_pol_sigma_r2"/>
</dbReference>
<evidence type="ECO:0000256" key="5">
    <source>
        <dbReference type="SAM" id="MobiDB-lite"/>
    </source>
</evidence>